<protein>
    <submittedName>
        <fullName evidence="3">Luciferase family protein</fullName>
    </submittedName>
</protein>
<name>A0A0M2P578_STACC</name>
<reference evidence="3 4" key="1">
    <citation type="submission" date="2015-03" db="EMBL/GenBank/DDBJ databases">
        <title>Genome Assembly of Staphylococcus cohnii subsp. cohnii strain G22B2.</title>
        <authorList>
            <person name="Nair G."/>
            <person name="Kaur G."/>
            <person name="Khatri I."/>
            <person name="Singh N.K."/>
            <person name="Sathyabama S."/>
            <person name="Maurya S.K."/>
            <person name="Subramanian S."/>
            <person name="Agrewala J.N."/>
            <person name="Mayilraj S."/>
        </authorList>
    </citation>
    <scope>NUCLEOTIDE SEQUENCE [LARGE SCALE GENOMIC DNA]</scope>
    <source>
        <strain evidence="3 4">G22B2</strain>
    </source>
</reference>
<dbReference type="AlphaFoldDB" id="A0A0M2P578"/>
<dbReference type="Gene3D" id="3.20.20.30">
    <property type="entry name" value="Luciferase-like domain"/>
    <property type="match status" value="1"/>
</dbReference>
<dbReference type="EMBL" id="LAKJ01000002">
    <property type="protein sequence ID" value="KKI65400.1"/>
    <property type="molecule type" value="Genomic_DNA"/>
</dbReference>
<dbReference type="PATRIC" id="fig|74704.6.peg.1392"/>
<evidence type="ECO:0000313" key="3">
    <source>
        <dbReference type="EMBL" id="KKI65400.1"/>
    </source>
</evidence>
<organism evidence="3 4">
    <name type="scientific">Staphylococcus cohnii subsp. cohnii</name>
    <dbReference type="NCBI Taxonomy" id="74704"/>
    <lineage>
        <taxon>Bacteria</taxon>
        <taxon>Bacillati</taxon>
        <taxon>Bacillota</taxon>
        <taxon>Bacilli</taxon>
        <taxon>Bacillales</taxon>
        <taxon>Staphylococcaceae</taxon>
        <taxon>Staphylococcus</taxon>
        <taxon>Staphylococcus cohnii species complex</taxon>
    </lineage>
</organism>
<dbReference type="Proteomes" id="UP000034455">
    <property type="component" value="Unassembled WGS sequence"/>
</dbReference>
<evidence type="ECO:0000313" key="4">
    <source>
        <dbReference type="Proteomes" id="UP000034455"/>
    </source>
</evidence>
<gene>
    <name evidence="3" type="ORF">UF66_1357</name>
</gene>
<dbReference type="InterPro" id="IPR020020">
    <property type="entry name" value="Luciferase-type_oxidoreductase"/>
</dbReference>
<keyword evidence="1" id="KW-0560">Oxidoreductase</keyword>
<dbReference type="GO" id="GO:0016705">
    <property type="term" value="F:oxidoreductase activity, acting on paired donors, with incorporation or reduction of molecular oxygen"/>
    <property type="evidence" value="ECO:0007669"/>
    <property type="project" value="InterPro"/>
</dbReference>
<dbReference type="NCBIfam" id="TIGR03571">
    <property type="entry name" value="lucif_BA3436"/>
    <property type="match status" value="1"/>
</dbReference>
<dbReference type="PANTHER" id="PTHR43244">
    <property type="match status" value="1"/>
</dbReference>
<evidence type="ECO:0000259" key="2">
    <source>
        <dbReference type="Pfam" id="PF00296"/>
    </source>
</evidence>
<dbReference type="PANTHER" id="PTHR43244:SF1">
    <property type="entry name" value="5,10-METHYLENETETRAHYDROMETHANOPTERIN REDUCTASE"/>
    <property type="match status" value="1"/>
</dbReference>
<evidence type="ECO:0000256" key="1">
    <source>
        <dbReference type="ARBA" id="ARBA00023002"/>
    </source>
</evidence>
<dbReference type="InterPro" id="IPR050564">
    <property type="entry name" value="F420-G6PD/mer"/>
</dbReference>
<dbReference type="GeneID" id="58096526"/>
<sequence length="323" mass="37000">MTTIQTHSGFQRTFQQEHLTLGLMSPFDDSENIALPIDQQIALVQYAEKLGFTSLFARDNPLYSPHLGNVTTNYDPFVFLTFIAANTSKIALGTSSIVATLRHPVHIAKASTSLDLISNERLLLGISTGDRQFEFPTFKINPNDLSQHFRSAVSSLKELWQSSSPQTSNTLFELYEDSGLQVLPKHKHIPMFATGYAKQHIDWLKTHVDGWLFYPQPFQQQKALLQQWHQNDTFKPFMHPLVIDLSVNPNELVKPIKGGYRLGRNTLLNILKAYERIGTNHIMLQFITNDRTYKEILTEVGNEIIPHFPPRHLQEDKIYETTR</sequence>
<accession>A0A0M2P578</accession>
<feature type="domain" description="Luciferase-like" evidence="2">
    <location>
        <begin position="35"/>
        <end position="229"/>
    </location>
</feature>
<comment type="caution">
    <text evidence="3">The sequence shown here is derived from an EMBL/GenBank/DDBJ whole genome shotgun (WGS) entry which is preliminary data.</text>
</comment>
<dbReference type="InterPro" id="IPR011251">
    <property type="entry name" value="Luciferase-like_dom"/>
</dbReference>
<dbReference type="InterPro" id="IPR036661">
    <property type="entry name" value="Luciferase-like_sf"/>
</dbReference>
<dbReference type="SUPFAM" id="SSF51679">
    <property type="entry name" value="Bacterial luciferase-like"/>
    <property type="match status" value="1"/>
</dbReference>
<proteinExistence type="predicted"/>
<dbReference type="Pfam" id="PF00296">
    <property type="entry name" value="Bac_luciferase"/>
    <property type="match status" value="1"/>
</dbReference>
<dbReference type="RefSeq" id="WP_019469973.1">
    <property type="nucleotide sequence ID" value="NZ_BKAS01000001.1"/>
</dbReference>